<gene>
    <name evidence="1" type="ORF">QBC41DRAFT_313788</name>
</gene>
<dbReference type="InterPro" id="IPR011009">
    <property type="entry name" value="Kinase-like_dom_sf"/>
</dbReference>
<dbReference type="SUPFAM" id="SSF56112">
    <property type="entry name" value="Protein kinase-like (PK-like)"/>
    <property type="match status" value="1"/>
</dbReference>
<comment type="caution">
    <text evidence="1">The sequence shown here is derived from an EMBL/GenBank/DDBJ whole genome shotgun (WGS) entry which is preliminary data.</text>
</comment>
<feature type="non-terminal residue" evidence="1">
    <location>
        <position position="217"/>
    </location>
</feature>
<evidence type="ECO:0008006" key="3">
    <source>
        <dbReference type="Google" id="ProtNLM"/>
    </source>
</evidence>
<sequence length="217" mass="25377">MEGEDDKVYKVYTLIFRRLVIPIADPRLRNVQFRSRCFTALAEQIYTNWNVFRLNVPPNPTACWLSSWTPRLVCCWLQRLLSEWFLPTTVILKERNPQKADSYENEVDTYRHLQSLQGRCIPRLFGEVAVSDPHAQKYQISKRPTPAILLKNVGGVSLYSLLTKRLGNPRLLMELEDMYNLLTEKGVVHGDPRLHNFLRVDQWIVALDFEFSYPLPV</sequence>
<dbReference type="Proteomes" id="UP001174997">
    <property type="component" value="Unassembled WGS sequence"/>
</dbReference>
<dbReference type="AlphaFoldDB" id="A0AA40DD67"/>
<evidence type="ECO:0000313" key="1">
    <source>
        <dbReference type="EMBL" id="KAK0672407.1"/>
    </source>
</evidence>
<organism evidence="1 2">
    <name type="scientific">Cercophora samala</name>
    <dbReference type="NCBI Taxonomy" id="330535"/>
    <lineage>
        <taxon>Eukaryota</taxon>
        <taxon>Fungi</taxon>
        <taxon>Dikarya</taxon>
        <taxon>Ascomycota</taxon>
        <taxon>Pezizomycotina</taxon>
        <taxon>Sordariomycetes</taxon>
        <taxon>Sordariomycetidae</taxon>
        <taxon>Sordariales</taxon>
        <taxon>Lasiosphaeriaceae</taxon>
        <taxon>Cercophora</taxon>
    </lineage>
</organism>
<reference evidence="1" key="1">
    <citation type="submission" date="2023-06" db="EMBL/GenBank/DDBJ databases">
        <title>Genome-scale phylogeny and comparative genomics of the fungal order Sordariales.</title>
        <authorList>
            <consortium name="Lawrence Berkeley National Laboratory"/>
            <person name="Hensen N."/>
            <person name="Bonometti L."/>
            <person name="Westerberg I."/>
            <person name="Brannstrom I.O."/>
            <person name="Guillou S."/>
            <person name="Cros-Aarteil S."/>
            <person name="Calhoun S."/>
            <person name="Haridas S."/>
            <person name="Kuo A."/>
            <person name="Mondo S."/>
            <person name="Pangilinan J."/>
            <person name="Riley R."/>
            <person name="Labutti K."/>
            <person name="Andreopoulos B."/>
            <person name="Lipzen A."/>
            <person name="Chen C."/>
            <person name="Yanf M."/>
            <person name="Daum C."/>
            <person name="Ng V."/>
            <person name="Clum A."/>
            <person name="Steindorff A."/>
            <person name="Ohm R."/>
            <person name="Martin F."/>
            <person name="Silar P."/>
            <person name="Natvig D."/>
            <person name="Lalanne C."/>
            <person name="Gautier V."/>
            <person name="Ament-Velasquez S.L."/>
            <person name="Kruys A."/>
            <person name="Hutchinson M.I."/>
            <person name="Powell A.J."/>
            <person name="Barry K."/>
            <person name="Miller A.N."/>
            <person name="Grigoriev I.V."/>
            <person name="Debuchy R."/>
            <person name="Gladieux P."/>
            <person name="Thoren M.H."/>
            <person name="Johannesson H."/>
        </authorList>
    </citation>
    <scope>NUCLEOTIDE SEQUENCE</scope>
    <source>
        <strain evidence="1">CBS 307.81</strain>
    </source>
</reference>
<accession>A0AA40DD67</accession>
<name>A0AA40DD67_9PEZI</name>
<dbReference type="EMBL" id="JAULSY010000013">
    <property type="protein sequence ID" value="KAK0672407.1"/>
    <property type="molecule type" value="Genomic_DNA"/>
</dbReference>
<protein>
    <recommendedName>
        <fullName evidence="3">Aminoglycoside phosphotransferase domain-containing protein</fullName>
    </recommendedName>
</protein>
<evidence type="ECO:0000313" key="2">
    <source>
        <dbReference type="Proteomes" id="UP001174997"/>
    </source>
</evidence>
<proteinExistence type="predicted"/>
<keyword evidence="2" id="KW-1185">Reference proteome</keyword>